<sequence>MIASALRTTRIPPGLGLRWLACWLLLTLLGWYGVTLTPLARTLAGETGPPLTGEPPSAFILFGLNAGLALIVALAWGRAEGDRGWTARAAPWIMRAARLFLAYVLFAYGWQKVFLLQMPQPDHSDLLTRFGQMNHMGLLWRTVGASPLFQFVGGALEVLPAFLLLHRRTALAGALLAVPVMSFVLLLNLGFNVFVKLGAANLLLLAVAILWPHLPNLWRAVRNEPTRPLPAPPGLPGPRPLRVLARLAVAGYVTCAPLLTTLDFVQKWSPRPVPHDLAGVYRVTADSRPTPDIANDCRWRTLALDAHRTSLAPLYRTEWMNCPDARATGAGRYEVSGQTLTLTPAGGSPQRLRWARQGAQLTLTGQENGTPFTVTLEPAPARDTRLRDDHWRLFITPAAKE</sequence>
<keyword evidence="1" id="KW-0472">Membrane</keyword>
<feature type="transmembrane region" description="Helical" evidence="1">
    <location>
        <begin position="100"/>
        <end position="118"/>
    </location>
</feature>
<proteinExistence type="predicted"/>
<name>A0ABQ2RPK6_9DEIO</name>
<organism evidence="2 3">
    <name type="scientific">Deinococcus seoulensis</name>
    <dbReference type="NCBI Taxonomy" id="1837379"/>
    <lineage>
        <taxon>Bacteria</taxon>
        <taxon>Thermotogati</taxon>
        <taxon>Deinococcota</taxon>
        <taxon>Deinococci</taxon>
        <taxon>Deinococcales</taxon>
        <taxon>Deinococcaceae</taxon>
        <taxon>Deinococcus</taxon>
    </lineage>
</organism>
<feature type="transmembrane region" description="Helical" evidence="1">
    <location>
        <begin position="171"/>
        <end position="191"/>
    </location>
</feature>
<evidence type="ECO:0000313" key="3">
    <source>
        <dbReference type="Proteomes" id="UP000634308"/>
    </source>
</evidence>
<feature type="transmembrane region" description="Helical" evidence="1">
    <location>
        <begin position="138"/>
        <end position="159"/>
    </location>
</feature>
<keyword evidence="3" id="KW-1185">Reference proteome</keyword>
<evidence type="ECO:0000256" key="1">
    <source>
        <dbReference type="SAM" id="Phobius"/>
    </source>
</evidence>
<comment type="caution">
    <text evidence="2">The sequence shown here is derived from an EMBL/GenBank/DDBJ whole genome shotgun (WGS) entry which is preliminary data.</text>
</comment>
<gene>
    <name evidence="2" type="ORF">GCM10008959_02160</name>
</gene>
<reference evidence="3" key="1">
    <citation type="journal article" date="2019" name="Int. J. Syst. Evol. Microbiol.">
        <title>The Global Catalogue of Microorganisms (GCM) 10K type strain sequencing project: providing services to taxonomists for standard genome sequencing and annotation.</title>
        <authorList>
            <consortium name="The Broad Institute Genomics Platform"/>
            <consortium name="The Broad Institute Genome Sequencing Center for Infectious Disease"/>
            <person name="Wu L."/>
            <person name="Ma J."/>
        </authorList>
    </citation>
    <scope>NUCLEOTIDE SEQUENCE [LARGE SCALE GENOMIC DNA]</scope>
    <source>
        <strain evidence="3">JCM 31404</strain>
    </source>
</reference>
<evidence type="ECO:0000313" key="2">
    <source>
        <dbReference type="EMBL" id="GGR44649.1"/>
    </source>
</evidence>
<accession>A0ABQ2RPK6</accession>
<feature type="transmembrane region" description="Helical" evidence="1">
    <location>
        <begin position="59"/>
        <end position="79"/>
    </location>
</feature>
<dbReference type="Proteomes" id="UP000634308">
    <property type="component" value="Unassembled WGS sequence"/>
</dbReference>
<protein>
    <recommendedName>
        <fullName evidence="4">DoxX family protein</fullName>
    </recommendedName>
</protein>
<dbReference type="RefSeq" id="WP_189063115.1">
    <property type="nucleotide sequence ID" value="NZ_BMQM01000001.1"/>
</dbReference>
<keyword evidence="1" id="KW-1133">Transmembrane helix</keyword>
<dbReference type="EMBL" id="BMQM01000001">
    <property type="protein sequence ID" value="GGR44649.1"/>
    <property type="molecule type" value="Genomic_DNA"/>
</dbReference>
<evidence type="ECO:0008006" key="4">
    <source>
        <dbReference type="Google" id="ProtNLM"/>
    </source>
</evidence>
<keyword evidence="1" id="KW-0812">Transmembrane</keyword>
<feature type="transmembrane region" description="Helical" evidence="1">
    <location>
        <begin position="20"/>
        <end position="39"/>
    </location>
</feature>